<dbReference type="Proteomes" id="UP000616151">
    <property type="component" value="Unassembled WGS sequence"/>
</dbReference>
<gene>
    <name evidence="1" type="ORF">JHL16_09560</name>
</gene>
<organism evidence="1 2">
    <name type="scientific">Taklimakanibacter albus</name>
    <dbReference type="NCBI Taxonomy" id="2800327"/>
    <lineage>
        <taxon>Bacteria</taxon>
        <taxon>Pseudomonadati</taxon>
        <taxon>Pseudomonadota</taxon>
        <taxon>Alphaproteobacteria</taxon>
        <taxon>Hyphomicrobiales</taxon>
        <taxon>Aestuariivirgaceae</taxon>
        <taxon>Taklimakanibacter</taxon>
    </lineage>
</organism>
<accession>A0ACC5R1U9</accession>
<reference evidence="1" key="1">
    <citation type="submission" date="2021-01" db="EMBL/GenBank/DDBJ databases">
        <authorList>
            <person name="Sun Q."/>
        </authorList>
    </citation>
    <scope>NUCLEOTIDE SEQUENCE</scope>
    <source>
        <strain evidence="1">YIM B02566</strain>
    </source>
</reference>
<evidence type="ECO:0000313" key="1">
    <source>
        <dbReference type="EMBL" id="MBK1866598.1"/>
    </source>
</evidence>
<dbReference type="EMBL" id="JAENHL010000006">
    <property type="protein sequence ID" value="MBK1866598.1"/>
    <property type="molecule type" value="Genomic_DNA"/>
</dbReference>
<keyword evidence="2" id="KW-1185">Reference proteome</keyword>
<protein>
    <submittedName>
        <fullName evidence="1">Amidohydrolase family protein</fullName>
    </submittedName>
</protein>
<comment type="caution">
    <text evidence="1">The sequence shown here is derived from an EMBL/GenBank/DDBJ whole genome shotgun (WGS) entry which is preliminary data.</text>
</comment>
<evidence type="ECO:0000313" key="2">
    <source>
        <dbReference type="Proteomes" id="UP000616151"/>
    </source>
</evidence>
<name>A0ACC5R1U9_9HYPH</name>
<proteinExistence type="predicted"/>
<sequence>MATILMRNASYFDGVGDELRPGMNVLVVDGRIEAVSDRPIPVRAGVEFDLGGRALLPGLIDAHAHVFAVNLVEARNRNMTLTEMTARAVPRIRAMLDRGFTSVRDVAGGDVGIRVAIAEGFIPGPRLFVGGPALGQTGGHGDHRSRTDDRTDIDYNSGAFTFQCRLVDGPDEMRRVVRNELRKGADHIKVLASGGVGSPDDAIENLQFSKEELEVAVRETAVRGKYVCAHAYTSEAIRHAVGVGVRTVEHANMIDADTAGFVAGKGAYVVPTLVCYEETAKHGERLGLSPYVMDKLDLVNRTGIAMLGICKTAGVKLGFGTDLMGEMEYAQSDEFAIRGRVQKPADILRSATSVNAEILQQSGRLGVIAPGAEADLIVCDGDPLREISLLADPKKNLRLIMKAGAIYRTDLSGRELN</sequence>